<dbReference type="GO" id="GO:0005886">
    <property type="term" value="C:plasma membrane"/>
    <property type="evidence" value="ECO:0007669"/>
    <property type="project" value="TreeGrafter"/>
</dbReference>
<dbReference type="EMBL" id="LT629802">
    <property type="protein sequence ID" value="SDV07203.1"/>
    <property type="molecule type" value="Genomic_DNA"/>
</dbReference>
<feature type="domain" description="AsmA" evidence="1">
    <location>
        <begin position="1"/>
        <end position="626"/>
    </location>
</feature>
<evidence type="ECO:0000313" key="2">
    <source>
        <dbReference type="EMBL" id="SDV07203.1"/>
    </source>
</evidence>
<evidence type="ECO:0000313" key="3">
    <source>
        <dbReference type="Proteomes" id="UP000198600"/>
    </source>
</evidence>
<name>A0A1H2NP60_9PSED</name>
<dbReference type="RefSeq" id="WP_084381832.1">
    <property type="nucleotide sequence ID" value="NZ_LS483433.1"/>
</dbReference>
<accession>A0A1H2NP60</accession>
<dbReference type="InterPro" id="IPR007844">
    <property type="entry name" value="AsmA"/>
</dbReference>
<gene>
    <name evidence="2" type="ORF">SAMN05216202_4277</name>
</gene>
<reference evidence="3" key="1">
    <citation type="submission" date="2016-10" db="EMBL/GenBank/DDBJ databases">
        <authorList>
            <person name="Varghese N."/>
            <person name="Submissions S."/>
        </authorList>
    </citation>
    <scope>NUCLEOTIDE SEQUENCE [LARGE SCALE GENOMIC DNA]</scope>
    <source>
        <strain evidence="3">LMG 2223</strain>
    </source>
</reference>
<dbReference type="PANTHER" id="PTHR30441">
    <property type="entry name" value="DUF748 DOMAIN-CONTAINING PROTEIN"/>
    <property type="match status" value="1"/>
</dbReference>
<dbReference type="AlphaFoldDB" id="A0A1H2NP60"/>
<dbReference type="PANTHER" id="PTHR30441:SF4">
    <property type="entry name" value="PROTEIN ASMA"/>
    <property type="match status" value="1"/>
</dbReference>
<keyword evidence="3" id="KW-1185">Reference proteome</keyword>
<proteinExistence type="predicted"/>
<dbReference type="STRING" id="46679.SAMN05216202_4277"/>
<sequence length="738" mass="79258">MKAFGKILGLVLLGLLLIIVALGFALTHLFDPNDYKDEIRQIARDRAHIELTLNGDIGWSLFPWLGLELHDASVATLTNPAQPFADLQMLGLSVRVLPLLRREVQMSDVRVEGLNLRLNRDKHGHGNWEDIGKAPAVTAGTVETPAATPASAPPAPEKPAQPIRLDIDSLTVNNARIEYNDEQTGKQFSAESIQLSTGAVHEGSSIPVKLTAFFGSNQPLMRVKSELGGQLRFDRALKRYQFEDMKVTGEATGEPLQGKTVSFATQGQLLVDLSANIAEWTNLKLSANQLRALGELKVNDLDKTPNISGALSIAQFDLGKFLESVGHPLPAMAPGSLSKVELVSRLQGTPTRIALEDLNLKLDGSTFTGRLAVEDFAKQSLRVQLKADTFNADNYLPAKSEAANSAAAARQAEVQGSEAGAMAAGGSTPLPNAPTKGAWSTDKLLPLPRLRTLDVVADLSFGQLTLSKLPIENATLKASGLDGQLKLDTLSGGLYNGTFQANGNLDVRQDVPVLALQTHIKQVPVEQILQAQGKKPPIKGQVTLDSNLSGQGNSQKALVDSLNGTASFVVTNGVLLNANIEQQLCTGIALLNRKTLASEPRSKDTPFQELRGNLTVRNGVASNPDLKVRIPGLTVNGNGDVDLRVLGMDYRVGIIVEGDKRDMPDPACQVGSNFRDIEIPLRCRGPLELGAKACRLDKDGLGQVAAKMAGNKISEKLEEKLDKVNPKLKDALKGLFNR</sequence>
<dbReference type="OrthoDB" id="9766390at2"/>
<dbReference type="Pfam" id="PF05170">
    <property type="entry name" value="AsmA"/>
    <property type="match status" value="1"/>
</dbReference>
<dbReference type="Proteomes" id="UP000198600">
    <property type="component" value="Chromosome I"/>
</dbReference>
<dbReference type="GO" id="GO:0090313">
    <property type="term" value="P:regulation of protein targeting to membrane"/>
    <property type="evidence" value="ECO:0007669"/>
    <property type="project" value="TreeGrafter"/>
</dbReference>
<protein>
    <submittedName>
        <fullName evidence="2">AsmA protein</fullName>
    </submittedName>
</protein>
<evidence type="ECO:0000259" key="1">
    <source>
        <dbReference type="Pfam" id="PF05170"/>
    </source>
</evidence>
<organism evidence="2 3">
    <name type="scientific">Pseudomonas mucidolens</name>
    <dbReference type="NCBI Taxonomy" id="46679"/>
    <lineage>
        <taxon>Bacteria</taxon>
        <taxon>Pseudomonadati</taxon>
        <taxon>Pseudomonadota</taxon>
        <taxon>Gammaproteobacteria</taxon>
        <taxon>Pseudomonadales</taxon>
        <taxon>Pseudomonadaceae</taxon>
        <taxon>Pseudomonas</taxon>
    </lineage>
</organism>
<dbReference type="InterPro" id="IPR052894">
    <property type="entry name" value="AsmA-related"/>
</dbReference>